<keyword evidence="4" id="KW-0732">Signal</keyword>
<feature type="chain" id="PRO_5046240869" evidence="4">
    <location>
        <begin position="29"/>
        <end position="450"/>
    </location>
</feature>
<proteinExistence type="inferred from homology"/>
<dbReference type="Gene3D" id="3.40.190.10">
    <property type="entry name" value="Periplasmic binding protein-like II"/>
    <property type="match status" value="2"/>
</dbReference>
<organism evidence="5 6">
    <name type="scientific">Lysobacter korlensis</name>
    <dbReference type="NCBI Taxonomy" id="553636"/>
    <lineage>
        <taxon>Bacteria</taxon>
        <taxon>Pseudomonadati</taxon>
        <taxon>Pseudomonadota</taxon>
        <taxon>Gammaproteobacteria</taxon>
        <taxon>Lysobacterales</taxon>
        <taxon>Lysobacteraceae</taxon>
        <taxon>Lysobacter</taxon>
    </lineage>
</organism>
<comment type="subcellular location">
    <subcellularLocation>
        <location evidence="1">Periplasm</location>
    </subcellularLocation>
</comment>
<reference evidence="5 6" key="1">
    <citation type="submission" date="2024-09" db="EMBL/GenBank/DDBJ databases">
        <authorList>
            <person name="Sun Q."/>
            <person name="Mori K."/>
        </authorList>
    </citation>
    <scope>NUCLEOTIDE SEQUENCE [LARGE SCALE GENOMIC DNA]</scope>
    <source>
        <strain evidence="5 6">KCTC 23076</strain>
    </source>
</reference>
<dbReference type="InterPro" id="IPR006059">
    <property type="entry name" value="SBP"/>
</dbReference>
<evidence type="ECO:0000256" key="2">
    <source>
        <dbReference type="ARBA" id="ARBA00008520"/>
    </source>
</evidence>
<dbReference type="Pfam" id="PF01547">
    <property type="entry name" value="SBP_bac_1"/>
    <property type="match status" value="1"/>
</dbReference>
<protein>
    <submittedName>
        <fullName evidence="5">ABC transporter substrate-binding protein</fullName>
    </submittedName>
</protein>
<dbReference type="InterPro" id="IPR050490">
    <property type="entry name" value="Bact_solute-bd_prot1"/>
</dbReference>
<evidence type="ECO:0000313" key="5">
    <source>
        <dbReference type="EMBL" id="MFC0680180.1"/>
    </source>
</evidence>
<dbReference type="EMBL" id="JBHLTG010000005">
    <property type="protein sequence ID" value="MFC0680180.1"/>
    <property type="molecule type" value="Genomic_DNA"/>
</dbReference>
<accession>A0ABV6RT62</accession>
<feature type="signal peptide" evidence="4">
    <location>
        <begin position="1"/>
        <end position="28"/>
    </location>
</feature>
<comment type="similarity">
    <text evidence="2">Belongs to the bacterial solute-binding protein 1 family.</text>
</comment>
<dbReference type="PANTHER" id="PTHR43649">
    <property type="entry name" value="ARABINOSE-BINDING PROTEIN-RELATED"/>
    <property type="match status" value="1"/>
</dbReference>
<dbReference type="PANTHER" id="PTHR43649:SF29">
    <property type="entry name" value="OSMOPROTECTIVE COMPOUNDS-BINDING PROTEIN GGTB"/>
    <property type="match status" value="1"/>
</dbReference>
<sequence>MSTARINRVAPRRAGLAVIAGFAAIAIAGCAGGGGNGGGNGGGGGGGGGGEAATFDYLAQNENEVIRNAIATLGENECSAEEEAMPLEVETLPQADVNQRVVLLASQNALPEMFVGSTSELRPGGALGDDEITLNLEETLTELGVIDNILPAAISTVKNIYGDRFVSMPYQFNIEGFFYDKAKFEELGLEEPQTWDEFLEVVEALDAAGTQPLSASGAESWTLLRYVGNYLFRSIGPDAIKDVVAGDAKLTDPEYVEGIAEVAKLEPYFSEGLATMDMQTAVSELLTGNAGMVYNGSWMLADVNNEELNQLGADGIGFMPFPAVEGGAGDINQYPANAGAPTAFSAELYNEGVGDWLTCITEYYGSSVMNEQGVISGFALNQPIEGEVPPLTAEVQETMAEVEETVTWFEAAFGQRAAQAAGENAVPLFTGQMSAEDFAATVQAAVEADQ</sequence>
<evidence type="ECO:0000256" key="3">
    <source>
        <dbReference type="ARBA" id="ARBA00022448"/>
    </source>
</evidence>
<dbReference type="RefSeq" id="WP_386671694.1">
    <property type="nucleotide sequence ID" value="NZ_JBHLTG010000005.1"/>
</dbReference>
<keyword evidence="3" id="KW-0813">Transport</keyword>
<evidence type="ECO:0000256" key="1">
    <source>
        <dbReference type="ARBA" id="ARBA00004418"/>
    </source>
</evidence>
<dbReference type="SUPFAM" id="SSF53850">
    <property type="entry name" value="Periplasmic binding protein-like II"/>
    <property type="match status" value="1"/>
</dbReference>
<evidence type="ECO:0000256" key="4">
    <source>
        <dbReference type="SAM" id="SignalP"/>
    </source>
</evidence>
<name>A0ABV6RT62_9GAMM</name>
<dbReference type="Proteomes" id="UP001589896">
    <property type="component" value="Unassembled WGS sequence"/>
</dbReference>
<comment type="caution">
    <text evidence="5">The sequence shown here is derived from an EMBL/GenBank/DDBJ whole genome shotgun (WGS) entry which is preliminary data.</text>
</comment>
<keyword evidence="6" id="KW-1185">Reference proteome</keyword>
<evidence type="ECO:0000313" key="6">
    <source>
        <dbReference type="Proteomes" id="UP001589896"/>
    </source>
</evidence>
<gene>
    <name evidence="5" type="ORF">ACFFGH_20290</name>
</gene>
<dbReference type="PROSITE" id="PS51257">
    <property type="entry name" value="PROKAR_LIPOPROTEIN"/>
    <property type="match status" value="1"/>
</dbReference>